<dbReference type="Proteomes" id="UP000000933">
    <property type="component" value="Chromosome"/>
</dbReference>
<feature type="region of interest" description="Disordered" evidence="3">
    <location>
        <begin position="1"/>
        <end position="39"/>
    </location>
</feature>
<evidence type="ECO:0000256" key="2">
    <source>
        <dbReference type="HAMAP-Rule" id="MF_01867"/>
    </source>
</evidence>
<dbReference type="HOGENOM" id="CLU_022249_1_0_10"/>
<dbReference type="HAMAP" id="MF_01867">
    <property type="entry name" value="BshC"/>
    <property type="match status" value="1"/>
</dbReference>
<reference evidence="6 7" key="1">
    <citation type="journal article" date="2010" name="ISME J.">
        <title>Fine-scale evolution: genomic, phenotypic and ecological differentiation in two coexisting Salinibacter ruber strains.</title>
        <authorList>
            <person name="Pena A."/>
            <person name="Teeling H."/>
            <person name="Huerta-Cepas J."/>
            <person name="Santos F."/>
            <person name="Yarza P."/>
            <person name="Brito-Echeverria J."/>
            <person name="Lucio M."/>
            <person name="Schmitt-Kopplin P."/>
            <person name="Meseguer I."/>
            <person name="Schenowitz C."/>
            <person name="Dossat C."/>
            <person name="Barbe V."/>
            <person name="Dopazo J."/>
            <person name="Rossello-Mora R."/>
            <person name="Schuler M."/>
            <person name="Glockner F.O."/>
            <person name="Amann R."/>
            <person name="Gabaldon T."/>
            <person name="Anton J."/>
        </authorList>
    </citation>
    <scope>NUCLEOTIDE SEQUENCE [LARGE SCALE GENOMIC DNA]</scope>
    <source>
        <strain evidence="6 7">M8</strain>
    </source>
</reference>
<name>D5HB70_SALRM</name>
<evidence type="ECO:0000259" key="4">
    <source>
        <dbReference type="Pfam" id="PF10079"/>
    </source>
</evidence>
<evidence type="ECO:0000259" key="5">
    <source>
        <dbReference type="Pfam" id="PF24850"/>
    </source>
</evidence>
<feature type="coiled-coil region" evidence="2">
    <location>
        <begin position="495"/>
        <end position="522"/>
    </location>
</feature>
<evidence type="ECO:0000313" key="7">
    <source>
        <dbReference type="Proteomes" id="UP000000933"/>
    </source>
</evidence>
<reference evidence="7" key="2">
    <citation type="submission" date="2010-04" db="EMBL/GenBank/DDBJ databases">
        <title>Genome sequence of Salinibacter ruber M8.</title>
        <authorList>
            <consortium name="Genoscope"/>
        </authorList>
    </citation>
    <scope>NUCLEOTIDE SEQUENCE [LARGE SCALE GENOMIC DNA]</scope>
    <source>
        <strain evidence="7">M8</strain>
    </source>
</reference>
<keyword evidence="2" id="KW-0175">Coiled coil</keyword>
<keyword evidence="1 2" id="KW-0436">Ligase</keyword>
<dbReference type="KEGG" id="srm:SRM_02354"/>
<feature type="domain" description="Bacillithiol biosynthesis BshC C-terminal coiled-coil" evidence="5">
    <location>
        <begin position="419"/>
        <end position="573"/>
    </location>
</feature>
<dbReference type="AlphaFoldDB" id="D5HB70"/>
<evidence type="ECO:0000256" key="3">
    <source>
        <dbReference type="SAM" id="MobiDB-lite"/>
    </source>
</evidence>
<dbReference type="GO" id="GO:0016874">
    <property type="term" value="F:ligase activity"/>
    <property type="evidence" value="ECO:0007669"/>
    <property type="project" value="UniProtKB-UniRule"/>
</dbReference>
<dbReference type="EMBL" id="FP565814">
    <property type="protein sequence ID" value="CBH25275.1"/>
    <property type="molecule type" value="Genomic_DNA"/>
</dbReference>
<dbReference type="PIRSF" id="PIRSF012535">
    <property type="entry name" value="UCP012535"/>
    <property type="match status" value="1"/>
</dbReference>
<dbReference type="InterPro" id="IPR055399">
    <property type="entry name" value="CC_BshC"/>
</dbReference>
<gene>
    <name evidence="2" type="primary">bshC</name>
    <name evidence="6" type="ordered locus">SRM_02354</name>
</gene>
<dbReference type="Pfam" id="PF10079">
    <property type="entry name" value="Rossmann-like_BshC"/>
    <property type="match status" value="1"/>
</dbReference>
<dbReference type="PATRIC" id="fig|761659.10.peg.2561"/>
<dbReference type="InterPro" id="IPR011199">
    <property type="entry name" value="Bacillithiol_biosynth_BshC"/>
</dbReference>
<accession>D5HB70</accession>
<protein>
    <recommendedName>
        <fullName evidence="2">Putative cysteine ligase BshC</fullName>
        <ecNumber evidence="2">6.-.-.-</ecNumber>
    </recommendedName>
</protein>
<feature type="domain" description="Bacillithiol biosynthesis BshC N-terminal Rossmann-like" evidence="4">
    <location>
        <begin position="50"/>
        <end position="414"/>
    </location>
</feature>
<evidence type="ECO:0000256" key="1">
    <source>
        <dbReference type="ARBA" id="ARBA00022598"/>
    </source>
</evidence>
<dbReference type="Pfam" id="PF24850">
    <property type="entry name" value="CC_BshC"/>
    <property type="match status" value="1"/>
</dbReference>
<proteinExistence type="inferred from homology"/>
<dbReference type="NCBIfam" id="TIGR03998">
    <property type="entry name" value="thiol_BshC"/>
    <property type="match status" value="1"/>
</dbReference>
<dbReference type="InterPro" id="IPR055398">
    <property type="entry name" value="Rossmann-like_BshC"/>
</dbReference>
<evidence type="ECO:0000313" key="6">
    <source>
        <dbReference type="EMBL" id="CBH25275.1"/>
    </source>
</evidence>
<dbReference type="EC" id="6.-.-.-" evidence="2"/>
<comment type="similarity">
    <text evidence="2">Belongs to the BshC family.</text>
</comment>
<sequence>MPFVPSPAPRRDGLAPPPVTLSTISSARMPSPTERAAHRTPPAALGAFPDLFVDYCTDFDAVADFYPGDWQSRPARRAAATAAAKRPADREVLADTLLDQNERWGLDERTRSHIETLRDPDSIAVVTGQQVGLFTGPLYTIYKTITTLQLIEEWADQTGRPVVPVFWVEGEDHDFEEIAAAHVLQHNEVVPLSYEPGVDDNPGAVGRLALTDGIQDVVDRLDEALPPSDFKPAVMEQVRAAYQPGTRLEDAFARLMRSLFEDDGLVFMNPDDARLKALTRPLFRRDIEDPRASVAPVNAAGRALRDRGYHAQVNAHPTNLFWLGDDGRWAIDLEDENAFRLRGTDRTFSRSDLLNRLDETPERFSPNVVLRPLMQDHLLPTAAYVAGPGEVSYFAQYGGVYDWAGLDMPLIHPRASVSLVEGKVQKVLDKYGLTVADFRDGLEPLFQDVVVDTMEVDVDALFSEALPQLHQTLNALKPEVEAVDRTLGASTEATRSAIMDEMEALKQKVVRAEKRQQDEVRAQLKKAHTNLRPDGTLQERTINVLYYLNKYSPALLDDLRHALRTDTSAHQVVGV</sequence>
<organism evidence="6 7">
    <name type="scientific">Salinibacter ruber (strain M8)</name>
    <dbReference type="NCBI Taxonomy" id="761659"/>
    <lineage>
        <taxon>Bacteria</taxon>
        <taxon>Pseudomonadati</taxon>
        <taxon>Rhodothermota</taxon>
        <taxon>Rhodothermia</taxon>
        <taxon>Rhodothermales</taxon>
        <taxon>Salinibacteraceae</taxon>
        <taxon>Salinibacter</taxon>
    </lineage>
</organism>